<comment type="caution">
    <text evidence="7">The sequence shown here is derived from an EMBL/GenBank/DDBJ whole genome shotgun (WGS) entry which is preliminary data.</text>
</comment>
<dbReference type="Proteomes" id="UP000321249">
    <property type="component" value="Unassembled WGS sequence"/>
</dbReference>
<name>A0A5C6TSM1_9SPHN</name>
<keyword evidence="8" id="KW-1185">Reference proteome</keyword>
<accession>A0A5C6TSM1</accession>
<dbReference type="InterPro" id="IPR039425">
    <property type="entry name" value="RNA_pol_sigma-70-like"/>
</dbReference>
<dbReference type="PANTHER" id="PTHR43133">
    <property type="entry name" value="RNA POLYMERASE ECF-TYPE SIGMA FACTO"/>
    <property type="match status" value="1"/>
</dbReference>
<dbReference type="InterPro" id="IPR013325">
    <property type="entry name" value="RNA_pol_sigma_r2"/>
</dbReference>
<keyword evidence="5" id="KW-0804">Transcription</keyword>
<protein>
    <submittedName>
        <fullName evidence="7">RNA polymerase sigma factor</fullName>
    </submittedName>
</protein>
<evidence type="ECO:0000313" key="8">
    <source>
        <dbReference type="Proteomes" id="UP000321249"/>
    </source>
</evidence>
<gene>
    <name evidence="7" type="ORF">FRZ32_07130</name>
</gene>
<proteinExistence type="inferred from homology"/>
<keyword evidence="3" id="KW-0731">Sigma factor</keyword>
<dbReference type="GO" id="GO:0003677">
    <property type="term" value="F:DNA binding"/>
    <property type="evidence" value="ECO:0007669"/>
    <property type="project" value="UniProtKB-KW"/>
</dbReference>
<dbReference type="PANTHER" id="PTHR43133:SF8">
    <property type="entry name" value="RNA POLYMERASE SIGMA FACTOR HI_1459-RELATED"/>
    <property type="match status" value="1"/>
</dbReference>
<evidence type="ECO:0000256" key="4">
    <source>
        <dbReference type="ARBA" id="ARBA00023125"/>
    </source>
</evidence>
<dbReference type="GO" id="GO:0006352">
    <property type="term" value="P:DNA-templated transcription initiation"/>
    <property type="evidence" value="ECO:0007669"/>
    <property type="project" value="InterPro"/>
</dbReference>
<keyword evidence="2" id="KW-0805">Transcription regulation</keyword>
<dbReference type="AlphaFoldDB" id="A0A5C6TSM1"/>
<reference evidence="7 8" key="1">
    <citation type="journal article" date="2015" name="J. Microbiol.">
        <title>Sphingosinicella ginsenosidimutans sp. nov., with ginsenoside converting activity.</title>
        <authorList>
            <person name="Kim J.K."/>
            <person name="Kang M.S."/>
            <person name="Park S.C."/>
            <person name="Kim K.M."/>
            <person name="Choi K."/>
            <person name="Yoon M.H."/>
            <person name="Im W.T."/>
        </authorList>
    </citation>
    <scope>NUCLEOTIDE SEQUENCE [LARGE SCALE GENOMIC DNA]</scope>
    <source>
        <strain evidence="7 8">BS-11</strain>
    </source>
</reference>
<organism evidence="7 8">
    <name type="scientific">Allosphingosinicella ginsenosidimutans</name>
    <dbReference type="NCBI Taxonomy" id="1176539"/>
    <lineage>
        <taxon>Bacteria</taxon>
        <taxon>Pseudomonadati</taxon>
        <taxon>Pseudomonadota</taxon>
        <taxon>Alphaproteobacteria</taxon>
        <taxon>Sphingomonadales</taxon>
        <taxon>Sphingomonadaceae</taxon>
        <taxon>Allosphingosinicella</taxon>
    </lineage>
</organism>
<evidence type="ECO:0000259" key="6">
    <source>
        <dbReference type="Pfam" id="PF08281"/>
    </source>
</evidence>
<evidence type="ECO:0000256" key="5">
    <source>
        <dbReference type="ARBA" id="ARBA00023163"/>
    </source>
</evidence>
<dbReference type="InterPro" id="IPR013249">
    <property type="entry name" value="RNA_pol_sigma70_r4_t2"/>
</dbReference>
<evidence type="ECO:0000256" key="3">
    <source>
        <dbReference type="ARBA" id="ARBA00023082"/>
    </source>
</evidence>
<dbReference type="InterPro" id="IPR036388">
    <property type="entry name" value="WH-like_DNA-bd_sf"/>
</dbReference>
<keyword evidence="4" id="KW-0238">DNA-binding</keyword>
<dbReference type="InterPro" id="IPR013324">
    <property type="entry name" value="RNA_pol_sigma_r3/r4-like"/>
</dbReference>
<dbReference type="InterPro" id="IPR014284">
    <property type="entry name" value="RNA_pol_sigma-70_dom"/>
</dbReference>
<dbReference type="Pfam" id="PF08281">
    <property type="entry name" value="Sigma70_r4_2"/>
    <property type="match status" value="1"/>
</dbReference>
<dbReference type="EMBL" id="VOQQ01000001">
    <property type="protein sequence ID" value="TXC63452.1"/>
    <property type="molecule type" value="Genomic_DNA"/>
</dbReference>
<evidence type="ECO:0000256" key="2">
    <source>
        <dbReference type="ARBA" id="ARBA00023015"/>
    </source>
</evidence>
<dbReference type="SUPFAM" id="SSF88946">
    <property type="entry name" value="Sigma2 domain of RNA polymerase sigma factors"/>
    <property type="match status" value="1"/>
</dbReference>
<sequence length="190" mass="21889">MVDDGALEEWFCREVLPLERSLTHFIRRNWRVADDVIDLRHDVYELAISGARDGLPMDTRAFLFTIARNHLINRAKRARIVSFDLVVDLETVRRDVDLFEAERLLDAREMLRRTQAGLAKLSPRVREIVELRKIEGLSAKETADRLGIGKDAVNHQLSMGMRALADFMLGGPGRIVRRRYAARRNGEREP</sequence>
<comment type="similarity">
    <text evidence="1">Belongs to the sigma-70 factor family. ECF subfamily.</text>
</comment>
<evidence type="ECO:0000256" key="1">
    <source>
        <dbReference type="ARBA" id="ARBA00010641"/>
    </source>
</evidence>
<dbReference type="Gene3D" id="1.10.10.10">
    <property type="entry name" value="Winged helix-like DNA-binding domain superfamily/Winged helix DNA-binding domain"/>
    <property type="match status" value="1"/>
</dbReference>
<dbReference type="SUPFAM" id="SSF88659">
    <property type="entry name" value="Sigma3 and sigma4 domains of RNA polymerase sigma factors"/>
    <property type="match status" value="1"/>
</dbReference>
<dbReference type="OrthoDB" id="9794372at2"/>
<evidence type="ECO:0000313" key="7">
    <source>
        <dbReference type="EMBL" id="TXC63452.1"/>
    </source>
</evidence>
<dbReference type="NCBIfam" id="TIGR02937">
    <property type="entry name" value="sigma70-ECF"/>
    <property type="match status" value="1"/>
</dbReference>
<feature type="domain" description="RNA polymerase sigma factor 70 region 4 type 2" evidence="6">
    <location>
        <begin position="115"/>
        <end position="164"/>
    </location>
</feature>
<dbReference type="GO" id="GO:0016987">
    <property type="term" value="F:sigma factor activity"/>
    <property type="evidence" value="ECO:0007669"/>
    <property type="project" value="UniProtKB-KW"/>
</dbReference>